<organism evidence="1 2">
    <name type="scientific">Erythroxylum novogranatense</name>
    <dbReference type="NCBI Taxonomy" id="1862640"/>
    <lineage>
        <taxon>Eukaryota</taxon>
        <taxon>Viridiplantae</taxon>
        <taxon>Streptophyta</taxon>
        <taxon>Embryophyta</taxon>
        <taxon>Tracheophyta</taxon>
        <taxon>Spermatophyta</taxon>
        <taxon>Magnoliopsida</taxon>
        <taxon>eudicotyledons</taxon>
        <taxon>Gunneridae</taxon>
        <taxon>Pentapetalae</taxon>
        <taxon>rosids</taxon>
        <taxon>fabids</taxon>
        <taxon>Malpighiales</taxon>
        <taxon>Erythroxylaceae</taxon>
        <taxon>Erythroxylum</taxon>
    </lineage>
</organism>
<evidence type="ECO:0000313" key="2">
    <source>
        <dbReference type="Proteomes" id="UP001159364"/>
    </source>
</evidence>
<keyword evidence="2" id="KW-1185">Reference proteome</keyword>
<dbReference type="Proteomes" id="UP001159364">
    <property type="component" value="Linkage Group LG09"/>
</dbReference>
<dbReference type="AlphaFoldDB" id="A0AAV8SQJ9"/>
<gene>
    <name evidence="1" type="ORF">K2173_005717</name>
</gene>
<comment type="caution">
    <text evidence="1">The sequence shown here is derived from an EMBL/GenBank/DDBJ whole genome shotgun (WGS) entry which is preliminary data.</text>
</comment>
<proteinExistence type="predicted"/>
<accession>A0AAV8SQJ9</accession>
<protein>
    <submittedName>
        <fullName evidence="1">Uncharacterized protein</fullName>
    </submittedName>
</protein>
<reference evidence="1 2" key="1">
    <citation type="submission" date="2021-09" db="EMBL/GenBank/DDBJ databases">
        <title>Genomic insights and catalytic innovation underlie evolution of tropane alkaloids biosynthesis.</title>
        <authorList>
            <person name="Wang Y.-J."/>
            <person name="Tian T."/>
            <person name="Huang J.-P."/>
            <person name="Huang S.-X."/>
        </authorList>
    </citation>
    <scope>NUCLEOTIDE SEQUENCE [LARGE SCALE GENOMIC DNA]</scope>
    <source>
        <strain evidence="1">KIB-2018</strain>
        <tissue evidence="1">Leaf</tissue>
    </source>
</reference>
<dbReference type="EMBL" id="JAIWQS010000009">
    <property type="protein sequence ID" value="KAJ8754556.1"/>
    <property type="molecule type" value="Genomic_DNA"/>
</dbReference>
<name>A0AAV8SQJ9_9ROSI</name>
<evidence type="ECO:0000313" key="1">
    <source>
        <dbReference type="EMBL" id="KAJ8754556.1"/>
    </source>
</evidence>
<sequence length="95" mass="10790">MGVPQTMEALRERAIFMKDSLHRSQSITDSMVAIFGSFDHRLSALETALRPTQAIKRSLQGGEKNEQERSHAKKGLVDTLLKRVKAGNHRKECWE</sequence>